<dbReference type="AlphaFoldDB" id="A0A3A9ZR22"/>
<evidence type="ECO:0000313" key="4">
    <source>
        <dbReference type="Proteomes" id="UP000281726"/>
    </source>
</evidence>
<reference evidence="3 4" key="1">
    <citation type="journal article" date="2004" name="Syst. Appl. Microbiol.">
        <title>Cryptoendolithic actinomycetes from antarctic sandstone rock samples: Micromonospora endolithica sp. nov. and two isolates related to Micromonospora coerulea Jensen 1932.</title>
        <authorList>
            <person name="Hirsch P."/>
            <person name="Mevs U."/>
            <person name="Kroppenstedt R.M."/>
            <person name="Schumann P."/>
            <person name="Stackebrandt E."/>
        </authorList>
    </citation>
    <scope>NUCLEOTIDE SEQUENCE [LARGE SCALE GENOMIC DNA]</scope>
    <source>
        <strain evidence="3 4">JCM 12677</strain>
    </source>
</reference>
<protein>
    <submittedName>
        <fullName evidence="3">Uncharacterized protein</fullName>
    </submittedName>
</protein>
<dbReference type="EMBL" id="RBAK01000001">
    <property type="protein sequence ID" value="RKN50728.1"/>
    <property type="molecule type" value="Genomic_DNA"/>
</dbReference>
<gene>
    <name evidence="3" type="ORF">D7223_02905</name>
</gene>
<evidence type="ECO:0000256" key="2">
    <source>
        <dbReference type="SAM" id="MobiDB-lite"/>
    </source>
</evidence>
<keyword evidence="1" id="KW-0175">Coiled coil</keyword>
<keyword evidence="4" id="KW-1185">Reference proteome</keyword>
<dbReference type="Proteomes" id="UP000281726">
    <property type="component" value="Unassembled WGS sequence"/>
</dbReference>
<evidence type="ECO:0000256" key="1">
    <source>
        <dbReference type="SAM" id="Coils"/>
    </source>
</evidence>
<evidence type="ECO:0000313" key="3">
    <source>
        <dbReference type="EMBL" id="RKN50728.1"/>
    </source>
</evidence>
<feature type="region of interest" description="Disordered" evidence="2">
    <location>
        <begin position="127"/>
        <end position="159"/>
    </location>
</feature>
<sequence>MGFDQTDVRKGVVADVLARLMPTAHPDTPRAMAREILDLMPALLALDDARREIARLEEERDRLGQPGGDLAAVALPPPGTTVARALALEAAELRAGPDTAPQMYAMGFRAGRNAFLGNLESRAAHLAATDPGPHRPGPGTGATAVPPEEEEEPPQTLARQGLGAALSQLPPDRQSYWLRLIEGELLRWWSYSGLRTGSGPIAAAALDALRPELDGLDDAYERLTALEAETHELRRGRAEVLAAVGITPAELHWRQRFAAELRGQADQVRAQSGQADMFTLGYNLAGTSLAKRLRKRADEVVGS</sequence>
<dbReference type="RefSeq" id="WP_120724471.1">
    <property type="nucleotide sequence ID" value="NZ_RBAK01000001.1"/>
</dbReference>
<accession>A0A3A9ZR22</accession>
<organism evidence="3 4">
    <name type="scientific">Micromonospora endolithica</name>
    <dbReference type="NCBI Taxonomy" id="230091"/>
    <lineage>
        <taxon>Bacteria</taxon>
        <taxon>Bacillati</taxon>
        <taxon>Actinomycetota</taxon>
        <taxon>Actinomycetes</taxon>
        <taxon>Micromonosporales</taxon>
        <taxon>Micromonosporaceae</taxon>
        <taxon>Micromonospora</taxon>
    </lineage>
</organism>
<proteinExistence type="predicted"/>
<feature type="coiled-coil region" evidence="1">
    <location>
        <begin position="39"/>
        <end position="66"/>
    </location>
</feature>
<name>A0A3A9ZR22_9ACTN</name>
<comment type="caution">
    <text evidence="3">The sequence shown here is derived from an EMBL/GenBank/DDBJ whole genome shotgun (WGS) entry which is preliminary data.</text>
</comment>